<sequence length="194" mass="21887">MSQQTLIDAIKQDHHEIKSYYKQYVDASGNADAQERWARQLTWEIARHSIGEELVVYPMLESSLGEKGTKIADHDRADHQAVKERLYRLESLNPGTPEHADLLKDIMDHLNEHIKSEEGEDFPALESAIGKEASMAAASKFTRTKKFVPTRSHPSAPDKPPFETVVGLMAAPLDKLKDAFSKFPTEEMIEQANM</sequence>
<proteinExistence type="predicted"/>
<name>A0A8H5MA09_9AGAR</name>
<organism evidence="2 3">
    <name type="scientific">Tricholomella constricta</name>
    <dbReference type="NCBI Taxonomy" id="117010"/>
    <lineage>
        <taxon>Eukaryota</taxon>
        <taxon>Fungi</taxon>
        <taxon>Dikarya</taxon>
        <taxon>Basidiomycota</taxon>
        <taxon>Agaricomycotina</taxon>
        <taxon>Agaricomycetes</taxon>
        <taxon>Agaricomycetidae</taxon>
        <taxon>Agaricales</taxon>
        <taxon>Tricholomatineae</taxon>
        <taxon>Lyophyllaceae</taxon>
        <taxon>Tricholomella</taxon>
    </lineage>
</organism>
<comment type="caution">
    <text evidence="2">The sequence shown here is derived from an EMBL/GenBank/DDBJ whole genome shotgun (WGS) entry which is preliminary data.</text>
</comment>
<dbReference type="OrthoDB" id="9983919at2759"/>
<feature type="domain" description="Hemerythrin-like" evidence="1">
    <location>
        <begin position="5"/>
        <end position="125"/>
    </location>
</feature>
<keyword evidence="3" id="KW-1185">Reference proteome</keyword>
<evidence type="ECO:0000313" key="3">
    <source>
        <dbReference type="Proteomes" id="UP000565441"/>
    </source>
</evidence>
<protein>
    <recommendedName>
        <fullName evidence="1">Hemerythrin-like domain-containing protein</fullName>
    </recommendedName>
</protein>
<reference evidence="2 3" key="1">
    <citation type="journal article" date="2020" name="ISME J.">
        <title>Uncovering the hidden diversity of litter-decomposition mechanisms in mushroom-forming fungi.</title>
        <authorList>
            <person name="Floudas D."/>
            <person name="Bentzer J."/>
            <person name="Ahren D."/>
            <person name="Johansson T."/>
            <person name="Persson P."/>
            <person name="Tunlid A."/>
        </authorList>
    </citation>
    <scope>NUCLEOTIDE SEQUENCE [LARGE SCALE GENOMIC DNA]</scope>
    <source>
        <strain evidence="2 3">CBS 661.87</strain>
    </source>
</reference>
<dbReference type="CDD" id="cd12108">
    <property type="entry name" value="Hr-like"/>
    <property type="match status" value="1"/>
</dbReference>
<dbReference type="PANTHER" id="PTHR35585:SF1">
    <property type="entry name" value="HHE DOMAIN PROTEIN (AFU_ORTHOLOGUE AFUA_4G00730)"/>
    <property type="match status" value="1"/>
</dbReference>
<dbReference type="EMBL" id="JAACJP010000003">
    <property type="protein sequence ID" value="KAF5386229.1"/>
    <property type="molecule type" value="Genomic_DNA"/>
</dbReference>
<accession>A0A8H5MA09</accession>
<dbReference type="AlphaFoldDB" id="A0A8H5MA09"/>
<dbReference type="Pfam" id="PF01814">
    <property type="entry name" value="Hemerythrin"/>
    <property type="match status" value="1"/>
</dbReference>
<evidence type="ECO:0000313" key="2">
    <source>
        <dbReference type="EMBL" id="KAF5386229.1"/>
    </source>
</evidence>
<evidence type="ECO:0000259" key="1">
    <source>
        <dbReference type="Pfam" id="PF01814"/>
    </source>
</evidence>
<gene>
    <name evidence="2" type="ORF">D9615_002526</name>
</gene>
<dbReference type="Proteomes" id="UP000565441">
    <property type="component" value="Unassembled WGS sequence"/>
</dbReference>
<dbReference type="Gene3D" id="1.20.120.520">
    <property type="entry name" value="nmb1532 protein domain like"/>
    <property type="match status" value="1"/>
</dbReference>
<dbReference type="InterPro" id="IPR012312">
    <property type="entry name" value="Hemerythrin-like"/>
</dbReference>
<dbReference type="PANTHER" id="PTHR35585">
    <property type="entry name" value="HHE DOMAIN PROTEIN (AFU_ORTHOLOGUE AFUA_4G00730)"/>
    <property type="match status" value="1"/>
</dbReference>